<evidence type="ECO:0000313" key="2">
    <source>
        <dbReference type="EMBL" id="TDC73727.1"/>
    </source>
</evidence>
<evidence type="ECO:0000259" key="1">
    <source>
        <dbReference type="Pfam" id="PF04738"/>
    </source>
</evidence>
<dbReference type="AlphaFoldDB" id="A0A4R4T9F8"/>
<dbReference type="Pfam" id="PF04738">
    <property type="entry name" value="Lant_dehydr_N"/>
    <property type="match status" value="1"/>
</dbReference>
<keyword evidence="3" id="KW-1185">Reference proteome</keyword>
<comment type="caution">
    <text evidence="2">The sequence shown here is derived from an EMBL/GenBank/DDBJ whole genome shotgun (WGS) entry which is preliminary data.</text>
</comment>
<accession>A0A4R4T9F8</accession>
<organism evidence="2 3">
    <name type="scientific">Streptomyces hainanensis</name>
    <dbReference type="NCBI Taxonomy" id="402648"/>
    <lineage>
        <taxon>Bacteria</taxon>
        <taxon>Bacillati</taxon>
        <taxon>Actinomycetota</taxon>
        <taxon>Actinomycetes</taxon>
        <taxon>Kitasatosporales</taxon>
        <taxon>Streptomycetaceae</taxon>
        <taxon>Streptomyces</taxon>
    </lineage>
</organism>
<gene>
    <name evidence="2" type="ORF">E1283_18335</name>
</gene>
<dbReference type="EMBL" id="SMKI01000186">
    <property type="protein sequence ID" value="TDC73727.1"/>
    <property type="molecule type" value="Genomic_DNA"/>
</dbReference>
<dbReference type="OrthoDB" id="2442707at2"/>
<name>A0A4R4T9F8_9ACTN</name>
<proteinExistence type="predicted"/>
<dbReference type="Proteomes" id="UP000295345">
    <property type="component" value="Unassembled WGS sequence"/>
</dbReference>
<dbReference type="InterPro" id="IPR006827">
    <property type="entry name" value="Lant_deHydtase_N"/>
</dbReference>
<evidence type="ECO:0000313" key="3">
    <source>
        <dbReference type="Proteomes" id="UP000295345"/>
    </source>
</evidence>
<reference evidence="2 3" key="1">
    <citation type="submission" date="2019-03" db="EMBL/GenBank/DDBJ databases">
        <title>Draft genome sequences of novel Actinobacteria.</title>
        <authorList>
            <person name="Sahin N."/>
            <person name="Ay H."/>
            <person name="Saygin H."/>
        </authorList>
    </citation>
    <scope>NUCLEOTIDE SEQUENCE [LARGE SCALE GENOMIC DNA]</scope>
    <source>
        <strain evidence="2 3">DSM 41900</strain>
    </source>
</reference>
<feature type="domain" description="Lantibiotic dehydratase N-terminal" evidence="1">
    <location>
        <begin position="154"/>
        <end position="832"/>
    </location>
</feature>
<protein>
    <submittedName>
        <fullName evidence="2">Lantibiotic dehydratase</fullName>
    </submittedName>
</protein>
<sequence length="908" mass="98556">MRGDEPMGTEGAERGWELGELFTARVAGLPLDVVRGLRATASRAWADEVLDAADRSTATGERVADLLHDLVGSNEDEAARRALLRLRREVFNNRRPRDPDADLALVADLDQAAAEALADWLAARELLAGREAAGPGLLEAELREGRAALRRLAADARLRSGVLLASPPLDAELDAFLAAAPGKGGKRARKTERSLLAYLYRTACKTSPFSTFTGVALGTLHDAGDAASAEEPLALAGPWTSHPRLNVLVLGRVAEAVVADPGRRADLPVAPAPGWGREDDRVRYVRRWVTAGDDDTAVTFDTVRDRVFFLRRSGVLERMLALFGERPGLRYGELVRWLAADRGEPAADVERYLAALVEVGMVQVPSLSTGAHDTDPLRAFQESLRALGRPWATRAAAALDGPAGCLARYPVASPAERRALLAELRERLAGVQRELGVEQPRVPRTVLYEDVTAPAVSASRAAFSAALAEPLRSVERVLPAFDLTLPQRLTFKGFFLARFGAGGRCDDLLRLIHDFHEDFFDQYLSFTSRKPRFDAEGRHTPEENWLGLPQLKALDAARQVFQDGVRARWAGHQDGGGGELVLDDALLAAVAAELEPLPRGLELYSHHVQLAAAGPGEPLVVLNRSYGGLSFPFSRFTHCHDGLSARLRDRARRLQPPGAVFAEVTGGPVTSNLNLHGELTDHEIVCPGETSSVPADRQLHLADLSLVHDRAADRLVLRSARLGREVVPVYLGYLVPLALPEVPRTLLLLSPTSMSPLDVWGGIPAGPERDGVTHRPRVRHGRLVLGRRGWTAPATALPPRATGGGDADWYLGWRRWRRHHGLPERVYATVTDGGARGATGAKPQYVDLESPLSLLAFEGLVRRPEARVVFREALPDQEGPLLGSEQGAHVTEFAVETVRVPHVEGTAP</sequence>